<reference evidence="2 3" key="1">
    <citation type="journal article" date="2023" name="Sci. Data">
        <title>Genome assembly of the Korean intertidal mud-creeper Batillaria attramentaria.</title>
        <authorList>
            <person name="Patra A.K."/>
            <person name="Ho P.T."/>
            <person name="Jun S."/>
            <person name="Lee S.J."/>
            <person name="Kim Y."/>
            <person name="Won Y.J."/>
        </authorList>
    </citation>
    <scope>NUCLEOTIDE SEQUENCE [LARGE SCALE GENOMIC DNA]</scope>
    <source>
        <strain evidence="2">Wonlab-2016</strain>
    </source>
</reference>
<dbReference type="SUPFAM" id="SSF52047">
    <property type="entry name" value="RNI-like"/>
    <property type="match status" value="1"/>
</dbReference>
<dbReference type="EMBL" id="JACVVK020000738">
    <property type="protein sequence ID" value="KAK7450675.1"/>
    <property type="molecule type" value="Genomic_DNA"/>
</dbReference>
<dbReference type="SMART" id="SM00256">
    <property type="entry name" value="FBOX"/>
    <property type="match status" value="1"/>
</dbReference>
<dbReference type="PROSITE" id="PS50181">
    <property type="entry name" value="FBOX"/>
    <property type="match status" value="1"/>
</dbReference>
<protein>
    <recommendedName>
        <fullName evidence="1">F-box domain-containing protein</fullName>
    </recommendedName>
</protein>
<dbReference type="PANTHER" id="PTHR20933:SF3">
    <property type="entry name" value="F-BOX ONLY PROTEIN 33"/>
    <property type="match status" value="1"/>
</dbReference>
<sequence length="403" mass="46468">MGDGAGSETASWEMLPQHLLVSVFSYLPLIDRLHAALTCKVWNNCLKHPVLWRRFVCKFTQPFHEKVLVPIEQHGHRIRSLVVEVNQEDVDNRSHACQALRSIAENPQRKLSSITIHFLGQNPLFYAGAEFTAELQRLFGVHRDNTEPYSYLTEVDLSGLDIAFDDTLFDLLSQHHPHLQSFNIQNKSLVCKVSSRCMLRLVTRCRKLKDLRVFHLSLTDEVLLAVAETEEPSLQHLSIIFRRDTKYQHDLSSEAWSVLVKKIPRLRVTLGFDHTCPLNRISEVMKAEIPVTTLRLETFTRIYEEVNQATTFYHKTLEKVVLQTRNSEELERALIRMAENSPRLRCLKVFCVLRPEAVERILELLPDMKRSGNYILKSQMEEGPWVVGVETDEEAHGRLGAPK</sequence>
<comment type="caution">
    <text evidence="2">The sequence shown here is derived from an EMBL/GenBank/DDBJ whole genome shotgun (WGS) entry which is preliminary data.</text>
</comment>
<dbReference type="SUPFAM" id="SSF81383">
    <property type="entry name" value="F-box domain"/>
    <property type="match status" value="1"/>
</dbReference>
<gene>
    <name evidence="2" type="ORF">BaRGS_00039920</name>
</gene>
<dbReference type="Gene3D" id="1.20.1280.50">
    <property type="match status" value="1"/>
</dbReference>
<name>A0ABD0J2E3_9CAEN</name>
<dbReference type="InterPro" id="IPR001810">
    <property type="entry name" value="F-box_dom"/>
</dbReference>
<dbReference type="Pfam" id="PF12937">
    <property type="entry name" value="F-box-like"/>
    <property type="match status" value="1"/>
</dbReference>
<dbReference type="Gene3D" id="3.80.10.10">
    <property type="entry name" value="Ribonuclease Inhibitor"/>
    <property type="match status" value="1"/>
</dbReference>
<dbReference type="CDD" id="cd22104">
    <property type="entry name" value="F-box_FBXO33"/>
    <property type="match status" value="1"/>
</dbReference>
<dbReference type="FunFam" id="1.20.1280.50:FF:000005">
    <property type="entry name" value="F-box/LRR-repeat protein 3 isoform X1"/>
    <property type="match status" value="1"/>
</dbReference>
<accession>A0ABD0J2E3</accession>
<keyword evidence="3" id="KW-1185">Reference proteome</keyword>
<organism evidence="2 3">
    <name type="scientific">Batillaria attramentaria</name>
    <dbReference type="NCBI Taxonomy" id="370345"/>
    <lineage>
        <taxon>Eukaryota</taxon>
        <taxon>Metazoa</taxon>
        <taxon>Spiralia</taxon>
        <taxon>Lophotrochozoa</taxon>
        <taxon>Mollusca</taxon>
        <taxon>Gastropoda</taxon>
        <taxon>Caenogastropoda</taxon>
        <taxon>Sorbeoconcha</taxon>
        <taxon>Cerithioidea</taxon>
        <taxon>Batillariidae</taxon>
        <taxon>Batillaria</taxon>
    </lineage>
</organism>
<dbReference type="AlphaFoldDB" id="A0ABD0J2E3"/>
<evidence type="ECO:0000259" key="1">
    <source>
        <dbReference type="PROSITE" id="PS50181"/>
    </source>
</evidence>
<proteinExistence type="predicted"/>
<dbReference type="PANTHER" id="PTHR20933">
    <property type="entry name" value="F-BOX ONLY PROTEIN 33"/>
    <property type="match status" value="1"/>
</dbReference>
<dbReference type="InterPro" id="IPR036047">
    <property type="entry name" value="F-box-like_dom_sf"/>
</dbReference>
<feature type="domain" description="F-box" evidence="1">
    <location>
        <begin position="9"/>
        <end position="55"/>
    </location>
</feature>
<evidence type="ECO:0000313" key="2">
    <source>
        <dbReference type="EMBL" id="KAK7450675.1"/>
    </source>
</evidence>
<dbReference type="InterPro" id="IPR032675">
    <property type="entry name" value="LRR_dom_sf"/>
</dbReference>
<evidence type="ECO:0000313" key="3">
    <source>
        <dbReference type="Proteomes" id="UP001519460"/>
    </source>
</evidence>
<dbReference type="Proteomes" id="UP001519460">
    <property type="component" value="Unassembled WGS sequence"/>
</dbReference>